<name>A0A5B0X1Y3_9GAMM</name>
<dbReference type="InterPro" id="IPR022002">
    <property type="entry name" value="ChsH2_Znr"/>
</dbReference>
<dbReference type="InterPro" id="IPR002878">
    <property type="entry name" value="ChsH2_C"/>
</dbReference>
<accession>A0A5B0X1Y3</accession>
<feature type="domain" description="ChsH2 C-terminal OB-fold" evidence="1">
    <location>
        <begin position="58"/>
        <end position="119"/>
    </location>
</feature>
<dbReference type="Gene3D" id="6.10.30.10">
    <property type="match status" value="1"/>
</dbReference>
<evidence type="ECO:0000313" key="4">
    <source>
        <dbReference type="Proteomes" id="UP000323708"/>
    </source>
</evidence>
<protein>
    <recommendedName>
        <fullName evidence="5">Nucleic-acid-binding protein containing a Zn-ribbon</fullName>
    </recommendedName>
</protein>
<dbReference type="RefSeq" id="WP_149610380.1">
    <property type="nucleotide sequence ID" value="NZ_VTUX01000002.1"/>
</dbReference>
<evidence type="ECO:0000259" key="2">
    <source>
        <dbReference type="Pfam" id="PF12172"/>
    </source>
</evidence>
<dbReference type="PANTHER" id="PTHR34075:SF5">
    <property type="entry name" value="BLR3430 PROTEIN"/>
    <property type="match status" value="1"/>
</dbReference>
<dbReference type="Pfam" id="PF12172">
    <property type="entry name" value="zf-ChsH2"/>
    <property type="match status" value="1"/>
</dbReference>
<sequence>MAGQPSRIKPPLGPDNAWWWEMAAEDKLGIQRCRGCKTLRHPPQPMCGECRSLEWDAVEASGRGTICSFTVLTHPQFPGYDYPLVIVLVDLEEGTRVTSQLVQCDPQEVDFGLPVEMVIHTDPDGFKLPVFRLTGATA</sequence>
<dbReference type="SUPFAM" id="SSF50249">
    <property type="entry name" value="Nucleic acid-binding proteins"/>
    <property type="match status" value="1"/>
</dbReference>
<feature type="domain" description="ChsH2 rubredoxin-like zinc ribbon" evidence="2">
    <location>
        <begin position="20"/>
        <end position="55"/>
    </location>
</feature>
<evidence type="ECO:0008006" key="5">
    <source>
        <dbReference type="Google" id="ProtNLM"/>
    </source>
</evidence>
<organism evidence="3 4">
    <name type="scientific">Pseudohalioglobus sediminis</name>
    <dbReference type="NCBI Taxonomy" id="2606449"/>
    <lineage>
        <taxon>Bacteria</taxon>
        <taxon>Pseudomonadati</taxon>
        <taxon>Pseudomonadota</taxon>
        <taxon>Gammaproteobacteria</taxon>
        <taxon>Cellvibrionales</taxon>
        <taxon>Halieaceae</taxon>
        <taxon>Pseudohalioglobus</taxon>
    </lineage>
</organism>
<comment type="caution">
    <text evidence="3">The sequence shown here is derived from an EMBL/GenBank/DDBJ whole genome shotgun (WGS) entry which is preliminary data.</text>
</comment>
<evidence type="ECO:0000259" key="1">
    <source>
        <dbReference type="Pfam" id="PF01796"/>
    </source>
</evidence>
<keyword evidence="4" id="KW-1185">Reference proteome</keyword>
<gene>
    <name evidence="3" type="ORF">F0M18_05380</name>
</gene>
<evidence type="ECO:0000313" key="3">
    <source>
        <dbReference type="EMBL" id="KAA1193273.1"/>
    </source>
</evidence>
<dbReference type="PANTHER" id="PTHR34075">
    <property type="entry name" value="BLR3430 PROTEIN"/>
    <property type="match status" value="1"/>
</dbReference>
<dbReference type="Proteomes" id="UP000323708">
    <property type="component" value="Unassembled WGS sequence"/>
</dbReference>
<dbReference type="Pfam" id="PF01796">
    <property type="entry name" value="OB_ChsH2_C"/>
    <property type="match status" value="1"/>
</dbReference>
<dbReference type="AlphaFoldDB" id="A0A5B0X1Y3"/>
<reference evidence="3 4" key="1">
    <citation type="submission" date="2019-09" db="EMBL/GenBank/DDBJ databases">
        <authorList>
            <person name="Chen X.-Y."/>
        </authorList>
    </citation>
    <scope>NUCLEOTIDE SEQUENCE [LARGE SCALE GENOMIC DNA]</scope>
    <source>
        <strain evidence="3 4">NY5</strain>
    </source>
</reference>
<dbReference type="InterPro" id="IPR052513">
    <property type="entry name" value="Thioester_dehydratase-like"/>
</dbReference>
<dbReference type="EMBL" id="VTUX01000002">
    <property type="protein sequence ID" value="KAA1193273.1"/>
    <property type="molecule type" value="Genomic_DNA"/>
</dbReference>
<proteinExistence type="predicted"/>
<dbReference type="InterPro" id="IPR012340">
    <property type="entry name" value="NA-bd_OB-fold"/>
</dbReference>